<evidence type="ECO:0000256" key="4">
    <source>
        <dbReference type="ARBA" id="ARBA00022490"/>
    </source>
</evidence>
<evidence type="ECO:0000256" key="9">
    <source>
        <dbReference type="ARBA" id="ARBA00061210"/>
    </source>
</evidence>
<evidence type="ECO:0000256" key="10">
    <source>
        <dbReference type="ARBA" id="ARBA00066503"/>
    </source>
</evidence>
<evidence type="ECO:0000313" key="14">
    <source>
        <dbReference type="EMBL" id="MDP0587813.1"/>
    </source>
</evidence>
<dbReference type="EC" id="2.4.99.17" evidence="10 13"/>
<evidence type="ECO:0000256" key="2">
    <source>
        <dbReference type="ARBA" id="ARBA00004691"/>
    </source>
</evidence>
<dbReference type="InterPro" id="IPR042119">
    <property type="entry name" value="QueA_dom2"/>
</dbReference>
<dbReference type="PANTHER" id="PTHR30307:SF0">
    <property type="entry name" value="S-ADENOSYLMETHIONINE:TRNA RIBOSYLTRANSFERASE-ISOMERASE"/>
    <property type="match status" value="1"/>
</dbReference>
<sequence>MRSSDFDFELPDGQIAKYPLEERTRSRLLCLDGFGGKIQHRQFVDIEGLVEPGDLLVLNNTRVIPARLYGRKSTGGKIEILMERLLDDKTILAHIRSSKAPRPGARLYCADDRIEVVVEERRGSLFLLSCEKPVLSLFKKYGHMPLPPYIDRMEESADRLRYQTVFAELDGAVAAPTAGLHFDEKLLSRLERKGVKKVFVTLHVGSGTFQPVRVDNIKDHVMHSEYIEVSAAVCDAVREAREQGNRVIAVGTTSVRSLESASLTGEIQPYQGDSDIFIYPGYSFRSVDIMVTNFHLPKSTLLMLVSAFSGREAILAAYREAVEKGYRFFSYGDAMWLSPCD</sequence>
<evidence type="ECO:0000256" key="8">
    <source>
        <dbReference type="ARBA" id="ARBA00052751"/>
    </source>
</evidence>
<keyword evidence="7 13" id="KW-0671">Queuosine biosynthesis</keyword>
<comment type="pathway">
    <text evidence="2 13">tRNA modification; tRNA-queuosine biosynthesis.</text>
</comment>
<dbReference type="NCBIfam" id="NF001140">
    <property type="entry name" value="PRK00147.1"/>
    <property type="match status" value="1"/>
</dbReference>
<organism evidence="14 15">
    <name type="scientific">Candidatus Endonucleibacter bathymodioli</name>
    <dbReference type="NCBI Taxonomy" id="539814"/>
    <lineage>
        <taxon>Bacteria</taxon>
        <taxon>Pseudomonadati</taxon>
        <taxon>Pseudomonadota</taxon>
        <taxon>Gammaproteobacteria</taxon>
        <taxon>Oceanospirillales</taxon>
        <taxon>Endozoicomonadaceae</taxon>
        <taxon>Candidatus Endonucleibacter</taxon>
    </lineage>
</organism>
<evidence type="ECO:0000256" key="13">
    <source>
        <dbReference type="HAMAP-Rule" id="MF_00113"/>
    </source>
</evidence>
<evidence type="ECO:0000256" key="11">
    <source>
        <dbReference type="ARBA" id="ARBA00069325"/>
    </source>
</evidence>
<dbReference type="InterPro" id="IPR042118">
    <property type="entry name" value="QueA_dom1"/>
</dbReference>
<evidence type="ECO:0000256" key="7">
    <source>
        <dbReference type="ARBA" id="ARBA00022785"/>
    </source>
</evidence>
<dbReference type="Proteomes" id="UP001178148">
    <property type="component" value="Unassembled WGS sequence"/>
</dbReference>
<evidence type="ECO:0000313" key="15">
    <source>
        <dbReference type="Proteomes" id="UP001178148"/>
    </source>
</evidence>
<keyword evidence="6 13" id="KW-0949">S-adenosyl-L-methionine</keyword>
<dbReference type="Pfam" id="PF02547">
    <property type="entry name" value="Queuosine_synth"/>
    <property type="match status" value="1"/>
</dbReference>
<dbReference type="SUPFAM" id="SSF111337">
    <property type="entry name" value="QueA-like"/>
    <property type="match status" value="1"/>
</dbReference>
<dbReference type="EMBL" id="JASXSV010000001">
    <property type="protein sequence ID" value="MDP0587813.1"/>
    <property type="molecule type" value="Genomic_DNA"/>
</dbReference>
<comment type="subunit">
    <text evidence="3 13">Monomer.</text>
</comment>
<protein>
    <recommendedName>
        <fullName evidence="11 13">S-adenosylmethionine:tRNA ribosyltransferase-isomerase</fullName>
        <ecNumber evidence="10 13">2.4.99.17</ecNumber>
    </recommendedName>
    <alternativeName>
        <fullName evidence="12 13">Queuosine biosynthesis protein QueA</fullName>
    </alternativeName>
</protein>
<dbReference type="Gene3D" id="2.40.10.240">
    <property type="entry name" value="QueA-like"/>
    <property type="match status" value="1"/>
</dbReference>
<keyword evidence="15" id="KW-1185">Reference proteome</keyword>
<dbReference type="NCBIfam" id="TIGR00113">
    <property type="entry name" value="queA"/>
    <property type="match status" value="1"/>
</dbReference>
<dbReference type="FunFam" id="3.40.1780.10:FF:000001">
    <property type="entry name" value="S-adenosylmethionine:tRNA ribosyltransferase-isomerase"/>
    <property type="match status" value="1"/>
</dbReference>
<comment type="function">
    <text evidence="13">Transfers and isomerizes the ribose moiety from AdoMet to the 7-aminomethyl group of 7-deazaguanine (preQ1-tRNA) to give epoxyqueuosine (oQ-tRNA).</text>
</comment>
<dbReference type="GO" id="GO:0008616">
    <property type="term" value="P:tRNA queuosine(34) biosynthetic process"/>
    <property type="evidence" value="ECO:0007669"/>
    <property type="project" value="UniProtKB-UniRule"/>
</dbReference>
<dbReference type="Gene3D" id="3.40.1780.10">
    <property type="entry name" value="QueA-like"/>
    <property type="match status" value="1"/>
</dbReference>
<keyword evidence="5 13" id="KW-0808">Transferase</keyword>
<comment type="subcellular location">
    <subcellularLocation>
        <location evidence="1 13">Cytoplasm</location>
    </subcellularLocation>
</comment>
<evidence type="ECO:0000256" key="12">
    <source>
        <dbReference type="ARBA" id="ARBA00076160"/>
    </source>
</evidence>
<evidence type="ECO:0000256" key="6">
    <source>
        <dbReference type="ARBA" id="ARBA00022691"/>
    </source>
</evidence>
<dbReference type="PANTHER" id="PTHR30307">
    <property type="entry name" value="S-ADENOSYLMETHIONINE:TRNA RIBOSYLTRANSFERASE-ISOMERASE"/>
    <property type="match status" value="1"/>
</dbReference>
<dbReference type="GO" id="GO:0005737">
    <property type="term" value="C:cytoplasm"/>
    <property type="evidence" value="ECO:0007669"/>
    <property type="project" value="UniProtKB-SubCell"/>
</dbReference>
<keyword evidence="4 13" id="KW-0963">Cytoplasm</keyword>
<accession>A0AA90NJG3</accession>
<dbReference type="AlphaFoldDB" id="A0AA90NJG3"/>
<dbReference type="InterPro" id="IPR036100">
    <property type="entry name" value="QueA_sf"/>
</dbReference>
<gene>
    <name evidence="13 14" type="primary">queA</name>
    <name evidence="14" type="ORF">QS748_00815</name>
</gene>
<evidence type="ECO:0000256" key="5">
    <source>
        <dbReference type="ARBA" id="ARBA00022679"/>
    </source>
</evidence>
<comment type="catalytic activity">
    <reaction evidence="8 13">
        <text>7-aminomethyl-7-carbaguanosine(34) in tRNA + S-adenosyl-L-methionine = epoxyqueuosine(34) in tRNA + adenine + L-methionine + 2 H(+)</text>
        <dbReference type="Rhea" id="RHEA:32155"/>
        <dbReference type="Rhea" id="RHEA-COMP:10342"/>
        <dbReference type="Rhea" id="RHEA-COMP:18582"/>
        <dbReference type="ChEBI" id="CHEBI:15378"/>
        <dbReference type="ChEBI" id="CHEBI:16708"/>
        <dbReference type="ChEBI" id="CHEBI:57844"/>
        <dbReference type="ChEBI" id="CHEBI:59789"/>
        <dbReference type="ChEBI" id="CHEBI:82833"/>
        <dbReference type="ChEBI" id="CHEBI:194443"/>
        <dbReference type="EC" id="2.4.99.17"/>
    </reaction>
</comment>
<dbReference type="InterPro" id="IPR003699">
    <property type="entry name" value="QueA"/>
</dbReference>
<evidence type="ECO:0000256" key="3">
    <source>
        <dbReference type="ARBA" id="ARBA00011245"/>
    </source>
</evidence>
<proteinExistence type="inferred from homology"/>
<comment type="similarity">
    <text evidence="9 13">Belongs to the QueA family.</text>
</comment>
<dbReference type="GO" id="GO:0051075">
    <property type="term" value="F:S-adenosylmethionine:tRNA ribosyltransferase-isomerase activity"/>
    <property type="evidence" value="ECO:0007669"/>
    <property type="project" value="UniProtKB-EC"/>
</dbReference>
<evidence type="ECO:0000256" key="1">
    <source>
        <dbReference type="ARBA" id="ARBA00004496"/>
    </source>
</evidence>
<comment type="caution">
    <text evidence="14">The sequence shown here is derived from an EMBL/GenBank/DDBJ whole genome shotgun (WGS) entry which is preliminary data.</text>
</comment>
<name>A0AA90NJG3_9GAMM</name>
<dbReference type="HAMAP" id="MF_00113">
    <property type="entry name" value="QueA"/>
    <property type="match status" value="1"/>
</dbReference>
<reference evidence="14 15" key="1">
    <citation type="journal article" date="2023" name="bioRxiv">
        <title>An intranuclear bacterial parasite of deep-sea mussels expresses apoptosis inhibitors acquired from its host.</title>
        <authorList>
            <person name="Gonzalez Porras M.A."/>
            <person name="Assie A."/>
            <person name="Tietjen M."/>
            <person name="Violette M."/>
            <person name="Kleiner M."/>
            <person name="Gruber-Vodicka H."/>
            <person name="Dubilier N."/>
            <person name="Leisch N."/>
        </authorList>
    </citation>
    <scope>NUCLEOTIDE SEQUENCE [LARGE SCALE GENOMIC DNA]</scope>
    <source>
        <strain evidence="14">IAP13</strain>
    </source>
</reference>
<keyword evidence="14" id="KW-0328">Glycosyltransferase</keyword>